<sequence length="145" mass="14555">MNSARSTVMVGIASAATAGLCATAAPASAVYDVRNFPTVYAVAEGGLCLAQIDAGVGPESQGLASFLVRSNTYGVGACSVPITLSWRNLDTGETGTRTVAVPGPGSWGVGRSALFRPGGVGNFTATLTVGTAHLPEPGSIEFHVD</sequence>
<dbReference type="RefSeq" id="WP_067456345.1">
    <property type="nucleotide sequence ID" value="NZ_SMFR01000005.1"/>
</dbReference>
<dbReference type="AlphaFoldDB" id="A0A4R1FHS7"/>
<accession>A0A4R1FHS7</accession>
<feature type="signal peptide" evidence="1">
    <location>
        <begin position="1"/>
        <end position="29"/>
    </location>
</feature>
<protein>
    <submittedName>
        <fullName evidence="2">Uncharacterized protein</fullName>
    </submittedName>
</protein>
<dbReference type="OrthoDB" id="4556617at2"/>
<feature type="chain" id="PRO_5039099748" evidence="1">
    <location>
        <begin position="30"/>
        <end position="145"/>
    </location>
</feature>
<proteinExistence type="predicted"/>
<evidence type="ECO:0000313" key="2">
    <source>
        <dbReference type="EMBL" id="TCJ93570.1"/>
    </source>
</evidence>
<organism evidence="2 3">
    <name type="scientific">Nocardia alba</name>
    <dbReference type="NCBI Taxonomy" id="225051"/>
    <lineage>
        <taxon>Bacteria</taxon>
        <taxon>Bacillati</taxon>
        <taxon>Actinomycetota</taxon>
        <taxon>Actinomycetes</taxon>
        <taxon>Mycobacteriales</taxon>
        <taxon>Nocardiaceae</taxon>
        <taxon>Nocardia</taxon>
    </lineage>
</organism>
<comment type="caution">
    <text evidence="2">The sequence shown here is derived from an EMBL/GenBank/DDBJ whole genome shotgun (WGS) entry which is preliminary data.</text>
</comment>
<gene>
    <name evidence="2" type="ORF">DFR71_5420</name>
</gene>
<keyword evidence="1" id="KW-0732">Signal</keyword>
<reference evidence="2 3" key="1">
    <citation type="submission" date="2019-03" db="EMBL/GenBank/DDBJ databases">
        <title>Genomic Encyclopedia of Type Strains, Phase IV (KMG-IV): sequencing the most valuable type-strain genomes for metagenomic binning, comparative biology and taxonomic classification.</title>
        <authorList>
            <person name="Goeker M."/>
        </authorList>
    </citation>
    <scope>NUCLEOTIDE SEQUENCE [LARGE SCALE GENOMIC DNA]</scope>
    <source>
        <strain evidence="2 3">DSM 44684</strain>
    </source>
</reference>
<evidence type="ECO:0000313" key="3">
    <source>
        <dbReference type="Proteomes" id="UP000294856"/>
    </source>
</evidence>
<dbReference type="EMBL" id="SMFR01000005">
    <property type="protein sequence ID" value="TCJ93570.1"/>
    <property type="molecule type" value="Genomic_DNA"/>
</dbReference>
<name>A0A4R1FHS7_9NOCA</name>
<evidence type="ECO:0000256" key="1">
    <source>
        <dbReference type="SAM" id="SignalP"/>
    </source>
</evidence>
<keyword evidence="3" id="KW-1185">Reference proteome</keyword>
<dbReference type="STRING" id="1210063.GCA_001612665_05128"/>
<dbReference type="Proteomes" id="UP000294856">
    <property type="component" value="Unassembled WGS sequence"/>
</dbReference>